<dbReference type="PANTHER" id="PTHR23521">
    <property type="entry name" value="TRANSPORTER MFS SUPERFAMILY"/>
    <property type="match status" value="1"/>
</dbReference>
<dbReference type="OrthoDB" id="343229at2157"/>
<dbReference type="InterPro" id="IPR020846">
    <property type="entry name" value="MFS_dom"/>
</dbReference>
<dbReference type="EMBL" id="AOIV01000045">
    <property type="protein sequence ID" value="ELZ26213.1"/>
    <property type="molecule type" value="Genomic_DNA"/>
</dbReference>
<evidence type="ECO:0000256" key="1">
    <source>
        <dbReference type="SAM" id="Phobius"/>
    </source>
</evidence>
<keyword evidence="4" id="KW-1185">Reference proteome</keyword>
<feature type="transmembrane region" description="Helical" evidence="1">
    <location>
        <begin position="100"/>
        <end position="126"/>
    </location>
</feature>
<feature type="transmembrane region" description="Helical" evidence="1">
    <location>
        <begin position="75"/>
        <end position="94"/>
    </location>
</feature>
<dbReference type="Proteomes" id="UP000011513">
    <property type="component" value="Unassembled WGS sequence"/>
</dbReference>
<dbReference type="PANTHER" id="PTHR23521:SF2">
    <property type="entry name" value="TRANSPORTER MFS SUPERFAMILY"/>
    <property type="match status" value="1"/>
</dbReference>
<dbReference type="InParanoid" id="M0CU90"/>
<organism evidence="3 4">
    <name type="scientific">Halogeometricum pallidum JCM 14848</name>
    <dbReference type="NCBI Taxonomy" id="1227487"/>
    <lineage>
        <taxon>Archaea</taxon>
        <taxon>Methanobacteriati</taxon>
        <taxon>Methanobacteriota</taxon>
        <taxon>Stenosarchaea group</taxon>
        <taxon>Halobacteria</taxon>
        <taxon>Halobacteriales</taxon>
        <taxon>Haloferacaceae</taxon>
        <taxon>Halogeometricum</taxon>
    </lineage>
</organism>
<keyword evidence="1" id="KW-0812">Transmembrane</keyword>
<dbReference type="AlphaFoldDB" id="M0CU90"/>
<proteinExistence type="predicted"/>
<comment type="caution">
    <text evidence="3">The sequence shown here is derived from an EMBL/GenBank/DDBJ whole genome shotgun (WGS) entry which is preliminary data.</text>
</comment>
<feature type="transmembrane region" description="Helical" evidence="1">
    <location>
        <begin position="45"/>
        <end position="63"/>
    </location>
</feature>
<feature type="transmembrane region" description="Helical" evidence="1">
    <location>
        <begin position="239"/>
        <end position="260"/>
    </location>
</feature>
<dbReference type="Pfam" id="PF07690">
    <property type="entry name" value="MFS_1"/>
    <property type="match status" value="2"/>
</dbReference>
<dbReference type="InterPro" id="IPR036259">
    <property type="entry name" value="MFS_trans_sf"/>
</dbReference>
<sequence>MDRRTERRRLALAVWTVLVSQVLLYPGLSDLVEAFGVQNTTGTRTLFLVAEYAAFVTFAGVWGAVSDSLGRRRPLIVAGALGGALGYLALAAVPSLGLPFAAVLAVRLVGGAATIGAFSLSMTALADLSSDNGQNMGAAGIAIGFGAALGSVAGGFLTDVDPLYPLYGAAVLLTAAAVLAATVPDRTPDGVRVRLGAALGRLRARPQLAVPYAFGFIDRMTAGFFALVGVAYFRETFGLDASLAGMALFAFFFPFALLQYPFGMLSDRVGRFVPVVAGSVCFGLSIVAVGLAPSLAVAVTLMVLVGVFGALVSPATMALVTDVASPEERGAALGGFNVFGSLGFLAGFVVGGVASSTAGYLAAFVVVGLSEVAIALVAGRAVKRLSSGGFGAGFVESAGD</sequence>
<dbReference type="GO" id="GO:0005886">
    <property type="term" value="C:plasma membrane"/>
    <property type="evidence" value="ECO:0007669"/>
    <property type="project" value="TreeGrafter"/>
</dbReference>
<dbReference type="PROSITE" id="PS50850">
    <property type="entry name" value="MFS"/>
    <property type="match status" value="1"/>
</dbReference>
<reference evidence="3 4" key="1">
    <citation type="journal article" date="2014" name="PLoS Genet.">
        <title>Phylogenetically driven sequencing of extremely halophilic archaea reveals strategies for static and dynamic osmo-response.</title>
        <authorList>
            <person name="Becker E.A."/>
            <person name="Seitzer P.M."/>
            <person name="Tritt A."/>
            <person name="Larsen D."/>
            <person name="Krusor M."/>
            <person name="Yao A.I."/>
            <person name="Wu D."/>
            <person name="Madern D."/>
            <person name="Eisen J.A."/>
            <person name="Darling A.E."/>
            <person name="Facciotti M.T."/>
        </authorList>
    </citation>
    <scope>NUCLEOTIDE SEQUENCE [LARGE SCALE GENOMIC DNA]</scope>
    <source>
        <strain evidence="3 4">JCM 14848</strain>
    </source>
</reference>
<dbReference type="SUPFAM" id="SSF103473">
    <property type="entry name" value="MFS general substrate transporter"/>
    <property type="match status" value="1"/>
</dbReference>
<evidence type="ECO:0000259" key="2">
    <source>
        <dbReference type="PROSITE" id="PS50850"/>
    </source>
</evidence>
<protein>
    <submittedName>
        <fullName evidence="3">Sugar phosphate permease</fullName>
    </submittedName>
</protein>
<feature type="transmembrane region" description="Helical" evidence="1">
    <location>
        <begin position="272"/>
        <end position="292"/>
    </location>
</feature>
<dbReference type="Gene3D" id="1.20.1250.20">
    <property type="entry name" value="MFS general substrate transporter like domains"/>
    <property type="match status" value="2"/>
</dbReference>
<feature type="transmembrane region" description="Helical" evidence="1">
    <location>
        <begin position="298"/>
        <end position="320"/>
    </location>
</feature>
<feature type="transmembrane region" description="Helical" evidence="1">
    <location>
        <begin position="332"/>
        <end position="354"/>
    </location>
</feature>
<feature type="domain" description="Major facilitator superfamily (MFS) profile" evidence="2">
    <location>
        <begin position="207"/>
        <end position="400"/>
    </location>
</feature>
<dbReference type="RefSeq" id="WP_008390248.1">
    <property type="nucleotide sequence ID" value="NZ_AOIV01000045.1"/>
</dbReference>
<evidence type="ECO:0000313" key="4">
    <source>
        <dbReference type="Proteomes" id="UP000011513"/>
    </source>
</evidence>
<dbReference type="PATRIC" id="fig|1227487.5.peg.4183"/>
<accession>M0CU90</accession>
<keyword evidence="1" id="KW-0472">Membrane</keyword>
<gene>
    <name evidence="3" type="ORF">C474_20971</name>
</gene>
<dbReference type="eggNOG" id="arCOG00130">
    <property type="taxonomic scope" value="Archaea"/>
</dbReference>
<keyword evidence="1" id="KW-1133">Transmembrane helix</keyword>
<feature type="transmembrane region" description="Helical" evidence="1">
    <location>
        <begin position="138"/>
        <end position="158"/>
    </location>
</feature>
<name>M0CU90_HALPD</name>
<feature type="transmembrane region" description="Helical" evidence="1">
    <location>
        <begin position="209"/>
        <end position="233"/>
    </location>
</feature>
<dbReference type="InterPro" id="IPR011701">
    <property type="entry name" value="MFS"/>
</dbReference>
<dbReference type="GO" id="GO:0022857">
    <property type="term" value="F:transmembrane transporter activity"/>
    <property type="evidence" value="ECO:0007669"/>
    <property type="project" value="InterPro"/>
</dbReference>
<evidence type="ECO:0000313" key="3">
    <source>
        <dbReference type="EMBL" id="ELZ26213.1"/>
    </source>
</evidence>
<feature type="transmembrane region" description="Helical" evidence="1">
    <location>
        <begin position="360"/>
        <end position="378"/>
    </location>
</feature>
<feature type="transmembrane region" description="Helical" evidence="1">
    <location>
        <begin position="164"/>
        <end position="184"/>
    </location>
</feature>